<keyword evidence="2 6" id="KW-0694">RNA-binding</keyword>
<dbReference type="SMART" id="SM00393">
    <property type="entry name" value="R3H"/>
    <property type="match status" value="1"/>
</dbReference>
<comment type="domain">
    <text evidence="6">Has an N-terminal Jag-N domain and 2 RNA-binding domains (KH and R3H).</text>
</comment>
<dbReference type="GO" id="GO:0005737">
    <property type="term" value="C:cytoplasm"/>
    <property type="evidence" value="ECO:0007669"/>
    <property type="project" value="UniProtKB-SubCell"/>
</dbReference>
<dbReference type="InterPro" id="IPR015946">
    <property type="entry name" value="KH_dom-like_a/b"/>
</dbReference>
<dbReference type="PROSITE" id="PS51061">
    <property type="entry name" value="R3H"/>
    <property type="match status" value="1"/>
</dbReference>
<dbReference type="CDD" id="cd02414">
    <property type="entry name" value="KH-II_Jag"/>
    <property type="match status" value="1"/>
</dbReference>
<dbReference type="Pfam" id="PF01424">
    <property type="entry name" value="R3H"/>
    <property type="match status" value="1"/>
</dbReference>
<evidence type="ECO:0000256" key="6">
    <source>
        <dbReference type="HAMAP-Rule" id="MF_00867"/>
    </source>
</evidence>
<evidence type="ECO:0000259" key="7">
    <source>
        <dbReference type="PROSITE" id="PS51061"/>
    </source>
</evidence>
<dbReference type="NCBIfam" id="NF041568">
    <property type="entry name" value="Jag_EloR"/>
    <property type="match status" value="1"/>
</dbReference>
<gene>
    <name evidence="6" type="primary">khpB</name>
    <name evidence="6" type="synonym">eloR</name>
    <name evidence="8" type="ORF">CAAU_1986</name>
</gene>
<dbReference type="InterPro" id="IPR032782">
    <property type="entry name" value="KhpB_N"/>
</dbReference>
<comment type="similarity">
    <text evidence="6">Belongs to the KhpB RNA-binding protein family.</text>
</comment>
<evidence type="ECO:0000256" key="5">
    <source>
        <dbReference type="ARBA" id="ARBA00023316"/>
    </source>
</evidence>
<evidence type="ECO:0000313" key="9">
    <source>
        <dbReference type="Proteomes" id="UP000007652"/>
    </source>
</evidence>
<dbReference type="Proteomes" id="UP000007652">
    <property type="component" value="Unassembled WGS sequence"/>
</dbReference>
<keyword evidence="1 6" id="KW-0963">Cytoplasm</keyword>
<feature type="domain" description="R3H" evidence="7">
    <location>
        <begin position="143"/>
        <end position="209"/>
    </location>
</feature>
<dbReference type="InterPro" id="IPR001374">
    <property type="entry name" value="R3H_dom"/>
</dbReference>
<keyword evidence="5 6" id="KW-0961">Cell wall biogenesis/degradation</keyword>
<evidence type="ECO:0000256" key="1">
    <source>
        <dbReference type="ARBA" id="ARBA00022490"/>
    </source>
</evidence>
<reference evidence="8 9" key="1">
    <citation type="journal article" date="2011" name="J. Bacteriol.">
        <title>Draft genome sequence of Caloramator australicus strain RC3T, a thermoanaerobe from the Great Artesian Basin of Australia.</title>
        <authorList>
            <person name="Ogg C.D."/>
            <person name="Patel B.K.C."/>
        </authorList>
    </citation>
    <scope>NUCLEOTIDE SEQUENCE [LARGE SCALE GENOMIC DNA]</scope>
    <source>
        <strain evidence="8 9">RC3</strain>
    </source>
</reference>
<name>I7K910_9CLOT</name>
<proteinExistence type="inferred from homology"/>
<dbReference type="CDD" id="cd02644">
    <property type="entry name" value="R3H_jag"/>
    <property type="match status" value="1"/>
</dbReference>
<dbReference type="GO" id="GO:0008360">
    <property type="term" value="P:regulation of cell shape"/>
    <property type="evidence" value="ECO:0007669"/>
    <property type="project" value="UniProtKB-KW"/>
</dbReference>
<dbReference type="InterPro" id="IPR039247">
    <property type="entry name" value="KhpB"/>
</dbReference>
<dbReference type="InterPro" id="IPR034079">
    <property type="entry name" value="R3H_KhpB"/>
</dbReference>
<dbReference type="GO" id="GO:0009252">
    <property type="term" value="P:peptidoglycan biosynthetic process"/>
    <property type="evidence" value="ECO:0007669"/>
    <property type="project" value="UniProtKB-UniRule"/>
</dbReference>
<dbReference type="GO" id="GO:0071555">
    <property type="term" value="P:cell wall organization"/>
    <property type="evidence" value="ECO:0007669"/>
    <property type="project" value="UniProtKB-KW"/>
</dbReference>
<evidence type="ECO:0000256" key="4">
    <source>
        <dbReference type="ARBA" id="ARBA00023186"/>
    </source>
</evidence>
<dbReference type="Gene3D" id="3.30.1370.50">
    <property type="entry name" value="R3H-like domain"/>
    <property type="match status" value="1"/>
</dbReference>
<comment type="subcellular location">
    <subcellularLocation>
        <location evidence="6">Cytoplasm</location>
    </subcellularLocation>
</comment>
<keyword evidence="3 6" id="KW-0133">Cell shape</keyword>
<feature type="region of interest" description="Jag_N domain" evidence="6">
    <location>
        <begin position="6"/>
        <end position="56"/>
    </location>
</feature>
<organism evidence="8 9">
    <name type="scientific">Caloramator australicus RC3</name>
    <dbReference type="NCBI Taxonomy" id="857293"/>
    <lineage>
        <taxon>Bacteria</taxon>
        <taxon>Bacillati</taxon>
        <taxon>Bacillota</taxon>
        <taxon>Clostridia</taxon>
        <taxon>Eubacteriales</taxon>
        <taxon>Clostridiaceae</taxon>
        <taxon>Caloramator</taxon>
    </lineage>
</organism>
<protein>
    <recommendedName>
        <fullName evidence="6">RNA-binding protein KhpB</fullName>
    </recommendedName>
    <alternativeName>
        <fullName evidence="6">RNA-binding protein EloR</fullName>
    </alternativeName>
</protein>
<dbReference type="Gene3D" id="3.30.30.80">
    <property type="entry name" value="probable RNA-binding protein from clostridium symbiosum atcc 14940"/>
    <property type="match status" value="1"/>
</dbReference>
<dbReference type="Pfam" id="PF13083">
    <property type="entry name" value="KH_KhpA-B"/>
    <property type="match status" value="1"/>
</dbReference>
<dbReference type="EMBL" id="CAKP01000104">
    <property type="protein sequence ID" value="CCJ34070.1"/>
    <property type="molecule type" value="Genomic_DNA"/>
</dbReference>
<dbReference type="SUPFAM" id="SSF82708">
    <property type="entry name" value="R3H domain"/>
    <property type="match status" value="1"/>
</dbReference>
<dbReference type="STRING" id="857293.CAAU_1986"/>
<dbReference type="OrthoDB" id="9794483at2"/>
<evidence type="ECO:0000256" key="3">
    <source>
        <dbReference type="ARBA" id="ARBA00022960"/>
    </source>
</evidence>
<comment type="function">
    <text evidence="6">A probable RNA chaperone. Forms a complex with KhpA which binds to cellular RNA and controls its expression. Plays a role in peptidoglycan (PG) homeostasis and cell length regulation.</text>
</comment>
<evidence type="ECO:0000256" key="2">
    <source>
        <dbReference type="ARBA" id="ARBA00022884"/>
    </source>
</evidence>
<keyword evidence="9" id="KW-1185">Reference proteome</keyword>
<dbReference type="InterPro" id="IPR036867">
    <property type="entry name" value="R3H_dom_sf"/>
</dbReference>
<dbReference type="InterPro" id="IPR038008">
    <property type="entry name" value="Jag_KH"/>
</dbReference>
<dbReference type="PANTHER" id="PTHR35800:SF1">
    <property type="entry name" value="RNA-BINDING PROTEIN KHPB"/>
    <property type="match status" value="1"/>
</dbReference>
<dbReference type="Pfam" id="PF14804">
    <property type="entry name" value="Jag_N"/>
    <property type="match status" value="1"/>
</dbReference>
<dbReference type="GO" id="GO:0003723">
    <property type="term" value="F:RNA binding"/>
    <property type="evidence" value="ECO:0007669"/>
    <property type="project" value="UniProtKB-UniRule"/>
</dbReference>
<dbReference type="AlphaFoldDB" id="I7K910"/>
<dbReference type="PANTHER" id="PTHR35800">
    <property type="entry name" value="PROTEIN JAG"/>
    <property type="match status" value="1"/>
</dbReference>
<evidence type="ECO:0000313" key="8">
    <source>
        <dbReference type="EMBL" id="CCJ34070.1"/>
    </source>
</evidence>
<comment type="caution">
    <text evidence="8">The sequence shown here is derived from an EMBL/GenBank/DDBJ whole genome shotgun (WGS) entry which is preliminary data.</text>
</comment>
<keyword evidence="4 6" id="KW-0143">Chaperone</keyword>
<dbReference type="HAMAP" id="MF_00867">
    <property type="entry name" value="KhpB"/>
    <property type="match status" value="1"/>
</dbReference>
<comment type="subunit">
    <text evidence="6">Forms a complex with KhpA.</text>
</comment>
<dbReference type="SMART" id="SM01245">
    <property type="entry name" value="Jag_N"/>
    <property type="match status" value="1"/>
</dbReference>
<accession>I7K910</accession>
<dbReference type="RefSeq" id="WP_008909327.1">
    <property type="nucleotide sequence ID" value="NZ_CAKP01000104.1"/>
</dbReference>
<dbReference type="InterPro" id="IPR038247">
    <property type="entry name" value="Jag_N_dom_sf"/>
</dbReference>
<sequence>MKKWIEAIGKNVESAIENGLKELGVTRDKVDIEILDEGSKGVFGIIGAKPAKVRLTIKKDYEAIAKSFLRDVLDKMGIKCEIQIKDEDDILKVNLVGPKMGALIGHRGETLDALQYLLSLVINKDSGENEFKKVLLDTQNYRKKREETLIRLANRLAYKVKRYNKSITLEPMNPYERRIIHAALQNHPDVTTYSIGEEPFRKVVIDLKK</sequence>
<dbReference type="Gene3D" id="3.30.300.20">
    <property type="match status" value="1"/>
</dbReference>
<dbReference type="eggNOG" id="COG1847">
    <property type="taxonomic scope" value="Bacteria"/>
</dbReference>